<dbReference type="EMBL" id="MPVP01000201">
    <property type="protein sequence ID" value="OMD21598.1"/>
    <property type="molecule type" value="Genomic_DNA"/>
</dbReference>
<evidence type="ECO:0000313" key="1">
    <source>
        <dbReference type="EMBL" id="OMD21598.1"/>
    </source>
</evidence>
<proteinExistence type="predicted"/>
<name>A0ABX3GLN9_9BACL</name>
<organism evidence="1 2">
    <name type="scientific">Paenibacillus odorifer</name>
    <dbReference type="NCBI Taxonomy" id="189426"/>
    <lineage>
        <taxon>Bacteria</taxon>
        <taxon>Bacillati</taxon>
        <taxon>Bacillota</taxon>
        <taxon>Bacilli</taxon>
        <taxon>Bacillales</taxon>
        <taxon>Paenibacillaceae</taxon>
        <taxon>Paenibacillus</taxon>
    </lineage>
</organism>
<gene>
    <name evidence="1" type="ORF">BSO21_23685</name>
</gene>
<protein>
    <submittedName>
        <fullName evidence="1">Uncharacterized protein</fullName>
    </submittedName>
</protein>
<dbReference type="RefSeq" id="WP_076219927.1">
    <property type="nucleotide sequence ID" value="NZ_JALLFV010000008.1"/>
</dbReference>
<evidence type="ECO:0000313" key="2">
    <source>
        <dbReference type="Proteomes" id="UP000187158"/>
    </source>
</evidence>
<accession>A0ABX3GLN9</accession>
<dbReference type="Proteomes" id="UP000187158">
    <property type="component" value="Unassembled WGS sequence"/>
</dbReference>
<reference evidence="1 2" key="1">
    <citation type="submission" date="2016-11" db="EMBL/GenBank/DDBJ databases">
        <title>Paenibacillus species isolates.</title>
        <authorList>
            <person name="Beno S.M."/>
        </authorList>
    </citation>
    <scope>NUCLEOTIDE SEQUENCE [LARGE SCALE GENOMIC DNA]</scope>
    <source>
        <strain evidence="1 2">FSL H7-0433</strain>
    </source>
</reference>
<keyword evidence="2" id="KW-1185">Reference proteome</keyword>
<sequence>MNLKKQIRQPTNVVPDTLNKRSKQEWIESAVVLKRERFEIAGALFDCDEDTLLTQQEVIQKVQAYLGLTKKEETVNVDTTE</sequence>
<comment type="caution">
    <text evidence="1">The sequence shown here is derived from an EMBL/GenBank/DDBJ whole genome shotgun (WGS) entry which is preliminary data.</text>
</comment>